<dbReference type="InterPro" id="IPR001214">
    <property type="entry name" value="SET_dom"/>
</dbReference>
<keyword evidence="3" id="KW-0660">Purine salvage</keyword>
<dbReference type="GO" id="GO:0017061">
    <property type="term" value="F:S-methyl-5-thioadenosine phosphorylase activity"/>
    <property type="evidence" value="ECO:0007669"/>
    <property type="project" value="InterPro"/>
</dbReference>
<keyword evidence="5" id="KW-0472">Membrane</keyword>
<keyword evidence="5" id="KW-1133">Transmembrane helix</keyword>
<dbReference type="SUPFAM" id="SSF82199">
    <property type="entry name" value="SET domain"/>
    <property type="match status" value="1"/>
</dbReference>
<reference evidence="7" key="1">
    <citation type="submission" date="2022-10" db="EMBL/GenBank/DDBJ databases">
        <authorList>
            <person name="Chen Y."/>
            <person name="Dougan E. K."/>
            <person name="Chan C."/>
            <person name="Rhodes N."/>
            <person name="Thang M."/>
        </authorList>
    </citation>
    <scope>NUCLEOTIDE SEQUENCE</scope>
</reference>
<evidence type="ECO:0000313" key="9">
    <source>
        <dbReference type="Proteomes" id="UP001152797"/>
    </source>
</evidence>
<evidence type="ECO:0000256" key="4">
    <source>
        <dbReference type="SAM" id="MobiDB-lite"/>
    </source>
</evidence>
<feature type="transmembrane region" description="Helical" evidence="5">
    <location>
        <begin position="647"/>
        <end position="669"/>
    </location>
</feature>
<dbReference type="PROSITE" id="PS50280">
    <property type="entry name" value="SET"/>
    <property type="match status" value="1"/>
</dbReference>
<keyword evidence="2" id="KW-0808">Transferase</keyword>
<dbReference type="InterPro" id="IPR010044">
    <property type="entry name" value="MTAP"/>
</dbReference>
<feature type="domain" description="SET" evidence="6">
    <location>
        <begin position="19"/>
        <end position="215"/>
    </location>
</feature>
<dbReference type="InterPro" id="IPR000845">
    <property type="entry name" value="Nucleoside_phosphorylase_d"/>
</dbReference>
<name>A0A9P1CTD3_9DINO</name>
<evidence type="ECO:0000256" key="1">
    <source>
        <dbReference type="ARBA" id="ARBA00022676"/>
    </source>
</evidence>
<feature type="transmembrane region" description="Helical" evidence="5">
    <location>
        <begin position="675"/>
        <end position="696"/>
    </location>
</feature>
<reference evidence="8 9" key="2">
    <citation type="submission" date="2024-05" db="EMBL/GenBank/DDBJ databases">
        <authorList>
            <person name="Chen Y."/>
            <person name="Shah S."/>
            <person name="Dougan E. K."/>
            <person name="Thang M."/>
            <person name="Chan C."/>
        </authorList>
    </citation>
    <scope>NUCLEOTIDE SEQUENCE [LARGE SCALE GENOMIC DNA]</scope>
</reference>
<organism evidence="7">
    <name type="scientific">Cladocopium goreaui</name>
    <dbReference type="NCBI Taxonomy" id="2562237"/>
    <lineage>
        <taxon>Eukaryota</taxon>
        <taxon>Sar</taxon>
        <taxon>Alveolata</taxon>
        <taxon>Dinophyceae</taxon>
        <taxon>Suessiales</taxon>
        <taxon>Symbiodiniaceae</taxon>
        <taxon>Cladocopium</taxon>
    </lineage>
</organism>
<proteinExistence type="predicted"/>
<dbReference type="OrthoDB" id="432913at2759"/>
<dbReference type="Proteomes" id="UP001152797">
    <property type="component" value="Unassembled WGS sequence"/>
</dbReference>
<evidence type="ECO:0000313" key="7">
    <source>
        <dbReference type="EMBL" id="CAI3997120.1"/>
    </source>
</evidence>
<dbReference type="PANTHER" id="PTHR42679:SF2">
    <property type="entry name" value="S-METHYL-5'-THIOADENOSINE PHOSPHORYLASE"/>
    <property type="match status" value="1"/>
</dbReference>
<dbReference type="EMBL" id="CAMXCT030002291">
    <property type="protein sequence ID" value="CAL4784432.1"/>
    <property type="molecule type" value="Genomic_DNA"/>
</dbReference>
<sequence length="1343" mass="149323">MDTAERLEYLSSFVLAFSDLVEVRSSSEKGFGLHSSKACAEGCVLLRVPFSSCITREDADIQELDPQALLRLSTLRTMQQPEDPRAVYLCMAAPLASFTSHPAAWPASLASSCCSLAARRSRGWREALEMEWRQWKERQVIPPDTSEKDHFWSALLVQTRALDTELKGLLLCPGVDLCNHVSVAPTAKVQVKDGHMTLVASYAMEPGDEVSISYYPEADYLDLFEAYGFFDSSCQIHTVEVPLSLATLQDQASTARRALAIRGYAKGGYAEDLEAWWVPDFNVEACPLWLAVRACFADEEELGERLGDPIRREKEVKAFLRQIFQTHLDTYGSVEGTEAAPAAAISAARELVKFETTLLRSGLDPQVCWKSARKKDVLCGEIFLLLSGDVPLSALAVAGASQGMFRDETAPSHQSLLLRQRDLPHAVAVPGGPSERLELTEVLFCFLFQPEFWGTSNVARELRVSRLGARYGAARVGRSRLATRTLATLALALALSLTFVKLTVTVAERGYGVFDFSEEIEFWCKCEFELETPRTHPGKICEKWVSISGGAESFQSSFQEQDPARLEFETYKFNLAWTKMKQAEEEKSPDLPELRKEVEDLAKVVESLGGSKPAEMMTLDEAERKVREVREDLSFEKLWSMTNEERWLLAQGLGPAFPISLILSYTLYWTLNIPFISYAYYTTVLTGAATMSLVMAGAYTASIPFKPLIYIGAILFTPWVADNVMPALSRFFKLFRLPDERELNEMLVQHGHLVWPFSALRCPPSSPPRLSAMEVPGHGAWQLQQSEAPVGVVQEVYLESEAPLRLQSPCGYFVEVWPSTKAGQMASCGRCQVQQRLGNQSIVSQSLVSFRPPLGPWPRHAVQIQADTMEMLLAPSLRKTRGNASVVTRSAQRWRRVAVTEDKAVVLELESHKRVGLWVICGRHFARMLGPAEGLVSSCCCASLDRLKELRGQMVEDDLRRYEAVSGEVQAPGELRITRDVWKHSEGSVLFSSERSSAQLSRHDGQASLILCLPGGVEEWKVHRWDFDPFDAEEQQPSRRREGSPERPERPRPLGEPLGALPRYGLIGGSGVQVKSDDRWTVETPFGKCVLAALDDAKRVIFANRHLCTTLNAEGQAEYAPPHEVNYRALVWALVVSSQCSAVVSLSSTGTLHPDDIPVGSMLAAEDYYMVTPSAMTFWGHPKIGSFQAPEEGVGRIHYSPADPEMRKDWMTRIQRILQAVPGKANGKVKFAKGQSASSWPLVQGEEMVYVNTVGPRFETRAEIRSYRGIGHVVGMTAGNEWMLCEELQVPYFLLCCCDNACNGLSKHPQGALQEYLDNKQVVADVTAAVVYQLVDGLTNDPP</sequence>
<evidence type="ECO:0000256" key="2">
    <source>
        <dbReference type="ARBA" id="ARBA00022679"/>
    </source>
</evidence>
<feature type="compositionally biased region" description="Basic and acidic residues" evidence="4">
    <location>
        <begin position="1036"/>
        <end position="1053"/>
    </location>
</feature>
<gene>
    <name evidence="7" type="ORF">C1SCF055_LOCUS23534</name>
</gene>
<evidence type="ECO:0000256" key="3">
    <source>
        <dbReference type="ARBA" id="ARBA00022726"/>
    </source>
</evidence>
<dbReference type="EMBL" id="CAMXCT020002291">
    <property type="protein sequence ID" value="CAL1150495.1"/>
    <property type="molecule type" value="Genomic_DNA"/>
</dbReference>
<feature type="region of interest" description="Disordered" evidence="4">
    <location>
        <begin position="1031"/>
        <end position="1061"/>
    </location>
</feature>
<dbReference type="PANTHER" id="PTHR42679">
    <property type="entry name" value="S-METHYL-5'-THIOADENOSINE PHOSPHORYLASE"/>
    <property type="match status" value="1"/>
</dbReference>
<evidence type="ECO:0000256" key="5">
    <source>
        <dbReference type="SAM" id="Phobius"/>
    </source>
</evidence>
<dbReference type="EMBL" id="CAMXCT010002291">
    <property type="protein sequence ID" value="CAI3997120.1"/>
    <property type="molecule type" value="Genomic_DNA"/>
</dbReference>
<evidence type="ECO:0000259" key="6">
    <source>
        <dbReference type="PROSITE" id="PS50280"/>
    </source>
</evidence>
<keyword evidence="5" id="KW-0812">Transmembrane</keyword>
<dbReference type="Pfam" id="PF01048">
    <property type="entry name" value="PNP_UDP_1"/>
    <property type="match status" value="1"/>
</dbReference>
<dbReference type="SUPFAM" id="SSF53167">
    <property type="entry name" value="Purine and uridine phosphorylases"/>
    <property type="match status" value="1"/>
</dbReference>
<feature type="transmembrane region" description="Helical" evidence="5">
    <location>
        <begin position="485"/>
        <end position="504"/>
    </location>
</feature>
<dbReference type="GO" id="GO:0006166">
    <property type="term" value="P:purine ribonucleoside salvage"/>
    <property type="evidence" value="ECO:0007669"/>
    <property type="project" value="UniProtKB-KW"/>
</dbReference>
<keyword evidence="1" id="KW-0328">Glycosyltransferase</keyword>
<dbReference type="GO" id="GO:0019509">
    <property type="term" value="P:L-methionine salvage from methylthioadenosine"/>
    <property type="evidence" value="ECO:0007669"/>
    <property type="project" value="TreeGrafter"/>
</dbReference>
<dbReference type="GO" id="GO:0005829">
    <property type="term" value="C:cytosol"/>
    <property type="evidence" value="ECO:0007669"/>
    <property type="project" value="TreeGrafter"/>
</dbReference>
<dbReference type="InterPro" id="IPR035994">
    <property type="entry name" value="Nucleoside_phosphorylase_sf"/>
</dbReference>
<comment type="caution">
    <text evidence="7">The sequence shown here is derived from an EMBL/GenBank/DDBJ whole genome shotgun (WGS) entry which is preliminary data.</text>
</comment>
<accession>A0A9P1CTD3</accession>
<protein>
    <submittedName>
        <fullName evidence="8">Probable S-methyl-5'-thioinosine phosphorylase (5'-methylthioinosine phosphorylase) (MTI phosphorylase) (MTIP)</fullName>
    </submittedName>
</protein>
<keyword evidence="9" id="KW-1185">Reference proteome</keyword>
<dbReference type="CDD" id="cd10527">
    <property type="entry name" value="SET_LSMT"/>
    <property type="match status" value="1"/>
</dbReference>
<dbReference type="Gene3D" id="3.90.1410.10">
    <property type="entry name" value="set domain protein methyltransferase, domain 1"/>
    <property type="match status" value="1"/>
</dbReference>
<dbReference type="InterPro" id="IPR046341">
    <property type="entry name" value="SET_dom_sf"/>
</dbReference>
<feature type="transmembrane region" description="Helical" evidence="5">
    <location>
        <begin position="708"/>
        <end position="728"/>
    </location>
</feature>
<evidence type="ECO:0000313" key="8">
    <source>
        <dbReference type="EMBL" id="CAL4784432.1"/>
    </source>
</evidence>
<dbReference type="Gene3D" id="3.40.50.1580">
    <property type="entry name" value="Nucleoside phosphorylase domain"/>
    <property type="match status" value="1"/>
</dbReference>